<proteinExistence type="predicted"/>
<feature type="domain" description="PGG" evidence="4">
    <location>
        <begin position="575"/>
        <end position="687"/>
    </location>
</feature>
<keyword evidence="2" id="KW-0040">ANK repeat</keyword>
<dbReference type="PROSITE" id="PS50297">
    <property type="entry name" value="ANK_REP_REGION"/>
    <property type="match status" value="1"/>
</dbReference>
<dbReference type="Pfam" id="PF14223">
    <property type="entry name" value="Retrotran_gag_2"/>
    <property type="match status" value="1"/>
</dbReference>
<dbReference type="SMART" id="SM00248">
    <property type="entry name" value="ANK"/>
    <property type="match status" value="3"/>
</dbReference>
<comment type="caution">
    <text evidence="5">The sequence shown here is derived from an EMBL/GenBank/DDBJ whole genome shotgun (WGS) entry which is preliminary data.</text>
</comment>
<evidence type="ECO:0000256" key="3">
    <source>
        <dbReference type="SAM" id="Phobius"/>
    </source>
</evidence>
<evidence type="ECO:0000313" key="5">
    <source>
        <dbReference type="EMBL" id="RYR61305.1"/>
    </source>
</evidence>
<feature type="repeat" description="ANK" evidence="2">
    <location>
        <begin position="152"/>
        <end position="176"/>
    </location>
</feature>
<keyword evidence="3" id="KW-1133">Transmembrane helix</keyword>
<evidence type="ECO:0000256" key="1">
    <source>
        <dbReference type="ARBA" id="ARBA00004413"/>
    </source>
</evidence>
<organism evidence="5 6">
    <name type="scientific">Arachis hypogaea</name>
    <name type="common">Peanut</name>
    <dbReference type="NCBI Taxonomy" id="3818"/>
    <lineage>
        <taxon>Eukaryota</taxon>
        <taxon>Viridiplantae</taxon>
        <taxon>Streptophyta</taxon>
        <taxon>Embryophyta</taxon>
        <taxon>Tracheophyta</taxon>
        <taxon>Spermatophyta</taxon>
        <taxon>Magnoliopsida</taxon>
        <taxon>eudicotyledons</taxon>
        <taxon>Gunneridae</taxon>
        <taxon>Pentapetalae</taxon>
        <taxon>rosids</taxon>
        <taxon>fabids</taxon>
        <taxon>Fabales</taxon>
        <taxon>Fabaceae</taxon>
        <taxon>Papilionoideae</taxon>
        <taxon>50 kb inversion clade</taxon>
        <taxon>dalbergioids sensu lato</taxon>
        <taxon>Dalbergieae</taxon>
        <taxon>Pterocarpus clade</taxon>
        <taxon>Arachis</taxon>
    </lineage>
</organism>
<evidence type="ECO:0000313" key="6">
    <source>
        <dbReference type="Proteomes" id="UP000289738"/>
    </source>
</evidence>
<feature type="transmembrane region" description="Helical" evidence="3">
    <location>
        <begin position="623"/>
        <end position="645"/>
    </location>
</feature>
<feature type="transmembrane region" description="Helical" evidence="3">
    <location>
        <begin position="695"/>
        <end position="719"/>
    </location>
</feature>
<dbReference type="PROSITE" id="PS50088">
    <property type="entry name" value="ANK_REPEAT"/>
    <property type="match status" value="1"/>
</dbReference>
<dbReference type="InterPro" id="IPR036770">
    <property type="entry name" value="Ankyrin_rpt-contain_sf"/>
</dbReference>
<accession>A0A445DDS2</accession>
<feature type="transmembrane region" description="Helical" evidence="3">
    <location>
        <begin position="665"/>
        <end position="688"/>
    </location>
</feature>
<protein>
    <recommendedName>
        <fullName evidence="4">PGG domain-containing protein</fullName>
    </recommendedName>
</protein>
<name>A0A445DDS2_ARAHY</name>
<evidence type="ECO:0000256" key="2">
    <source>
        <dbReference type="PROSITE-ProRule" id="PRU00023"/>
    </source>
</evidence>
<gene>
    <name evidence="5" type="ORF">Ahy_A04g018462</name>
</gene>
<dbReference type="PANTHER" id="PTHR24177">
    <property type="entry name" value="CASKIN"/>
    <property type="match status" value="1"/>
</dbReference>
<dbReference type="SUPFAM" id="SSF48403">
    <property type="entry name" value="Ankyrin repeat"/>
    <property type="match status" value="1"/>
</dbReference>
<keyword evidence="3" id="KW-0472">Membrane</keyword>
<dbReference type="Pfam" id="PF12796">
    <property type="entry name" value="Ank_2"/>
    <property type="match status" value="1"/>
</dbReference>
<sequence>MAAATNINIASTGIVLEALTKDNYDNWSTLVKNYLVGQGLWRGIVEADQNNNNNKSETEEWISKNAKALHAIQLACGSENLSNIRKFEKAREAWNHLKISFSKDVRAFPDSDQKHGSQVHRLHSAVKRGYWNDAKSYINRYPDSIFCTASSTGRTVLHVAVASGKERIVKELVNMGNQRLLKMQDKRGYTALALVAELTDNVAMAEMMVVKGGEELLTIRTKQDDDEYVGGYINDHQNGEIPVLIASKKGHKEMTAYLFSKTPPSVFFEKGGRYGIILLTRCIYAEIFDVAASLIQHRLSGELRLDPESESVDLRPIYALAHMPSAFLSGTQLGLWQRFIYHCLKLKTLLKLSNKSMEIILHVDPDDTKANILANLIATSPLDKISSGLRKLPGSEKIYEMKKNHHLACEILKWLSKKISELDETKLHKCFAYDSMLHAAKYGLVEFIDSMRHANPDLLWAMDKNERGIFSHAIAYRHDRVFRFIHEIEGRKEMIASREDVFDNNILHLAAELGPSSYLGRFPNSALQMQKELQWFKAVERIVPAKCKEAKNADGKKPRELFTKTHEELVKAGEKWARDIAGSFTLVGTLIITMMFAAAFTVPGGNDQNTGIPIFLKKRAFKVFIIADAVSLITSSSSVLSFIWILTSRYAENDFLWKLPVKLLLGLITLFFSVLSMMIAFVSALFMMLEGNRGVVIATTSLAVVPVLVLIPTLLILFFEILVSTLRSPKLLTSKKKNKKD</sequence>
<dbReference type="Proteomes" id="UP000289738">
    <property type="component" value="Chromosome A04"/>
</dbReference>
<evidence type="ECO:0000259" key="4">
    <source>
        <dbReference type="Pfam" id="PF13962"/>
    </source>
</evidence>
<dbReference type="STRING" id="3818.A0A445DDS2"/>
<dbReference type="PANTHER" id="PTHR24177:SF329">
    <property type="entry name" value="ANKYRIN REPEAT PROTEIN"/>
    <property type="match status" value="1"/>
</dbReference>
<dbReference type="AlphaFoldDB" id="A0A445DDS2"/>
<dbReference type="Gene3D" id="1.25.40.20">
    <property type="entry name" value="Ankyrin repeat-containing domain"/>
    <property type="match status" value="1"/>
</dbReference>
<dbReference type="EMBL" id="SDMP01000004">
    <property type="protein sequence ID" value="RYR61305.1"/>
    <property type="molecule type" value="Genomic_DNA"/>
</dbReference>
<dbReference type="InterPro" id="IPR026961">
    <property type="entry name" value="PGG_dom"/>
</dbReference>
<dbReference type="InterPro" id="IPR002110">
    <property type="entry name" value="Ankyrin_rpt"/>
</dbReference>
<dbReference type="GO" id="GO:0005886">
    <property type="term" value="C:plasma membrane"/>
    <property type="evidence" value="ECO:0007669"/>
    <property type="project" value="UniProtKB-SubCell"/>
</dbReference>
<dbReference type="Pfam" id="PF13962">
    <property type="entry name" value="PGG"/>
    <property type="match status" value="1"/>
</dbReference>
<feature type="transmembrane region" description="Helical" evidence="3">
    <location>
        <begin position="580"/>
        <end position="602"/>
    </location>
</feature>
<keyword evidence="6" id="KW-1185">Reference proteome</keyword>
<keyword evidence="3" id="KW-0812">Transmembrane</keyword>
<reference evidence="5 6" key="1">
    <citation type="submission" date="2019-01" db="EMBL/GenBank/DDBJ databases">
        <title>Sequencing of cultivated peanut Arachis hypogaea provides insights into genome evolution and oil improvement.</title>
        <authorList>
            <person name="Chen X."/>
        </authorList>
    </citation>
    <scope>NUCLEOTIDE SEQUENCE [LARGE SCALE GENOMIC DNA]</scope>
    <source>
        <strain evidence="6">cv. Fuhuasheng</strain>
        <tissue evidence="5">Leaves</tissue>
    </source>
</reference>
<comment type="subcellular location">
    <subcellularLocation>
        <location evidence="1">Cell membrane</location>
        <topology evidence="1">Peripheral membrane protein</topology>
        <orientation evidence="1">Cytoplasmic side</orientation>
    </subcellularLocation>
</comment>